<feature type="transmembrane region" description="Helical" evidence="1">
    <location>
        <begin position="316"/>
        <end position="341"/>
    </location>
</feature>
<feature type="transmembrane region" description="Helical" evidence="1">
    <location>
        <begin position="7"/>
        <end position="27"/>
    </location>
</feature>
<keyword evidence="1" id="KW-1133">Transmembrane helix</keyword>
<accession>A0ABT3CX23</accession>
<comment type="caution">
    <text evidence="3">The sequence shown here is derived from an EMBL/GenBank/DDBJ whole genome shotgun (WGS) entry which is preliminary data.</text>
</comment>
<organism evidence="3 4">
    <name type="scientific">Reichenbachiella ulvae</name>
    <dbReference type="NCBI Taxonomy" id="2980104"/>
    <lineage>
        <taxon>Bacteria</taxon>
        <taxon>Pseudomonadati</taxon>
        <taxon>Bacteroidota</taxon>
        <taxon>Cytophagia</taxon>
        <taxon>Cytophagales</taxon>
        <taxon>Reichenbachiellaceae</taxon>
        <taxon>Reichenbachiella</taxon>
    </lineage>
</organism>
<dbReference type="InterPro" id="IPR029055">
    <property type="entry name" value="Ntn_hydrolases_N"/>
</dbReference>
<keyword evidence="4" id="KW-1185">Reference proteome</keyword>
<dbReference type="Pfam" id="PF03417">
    <property type="entry name" value="AAT"/>
    <property type="match status" value="1"/>
</dbReference>
<name>A0ABT3CX23_9BACT</name>
<dbReference type="SUPFAM" id="SSF56235">
    <property type="entry name" value="N-terminal nucleophile aminohydrolases (Ntn hydrolases)"/>
    <property type="match status" value="1"/>
</dbReference>
<evidence type="ECO:0000256" key="1">
    <source>
        <dbReference type="SAM" id="Phobius"/>
    </source>
</evidence>
<evidence type="ECO:0000313" key="4">
    <source>
        <dbReference type="Proteomes" id="UP001300692"/>
    </source>
</evidence>
<reference evidence="3 4" key="1">
    <citation type="submission" date="2022-10" db="EMBL/GenBank/DDBJ databases">
        <title>Comparative genomics and taxonomic characterization of three novel marine species of genus Reichenbachiella exhibiting antioxidant and polysaccharide degradation activities.</title>
        <authorList>
            <person name="Muhammad N."/>
            <person name="Lee Y.-J."/>
            <person name="Ko J."/>
            <person name="Kim S.-G."/>
        </authorList>
    </citation>
    <scope>NUCLEOTIDE SEQUENCE [LARGE SCALE GENOMIC DNA]</scope>
    <source>
        <strain evidence="3 4">ABR2-5</strain>
    </source>
</reference>
<protein>
    <submittedName>
        <fullName evidence="3">C45 family peptidase</fullName>
    </submittedName>
</protein>
<sequence>MAKKNKYYLWMGLSACLAVGLGITYSLSPQPYDPVPGSCTIFSAAIGDRVLFGNNEDYYKPKTYLWTDQGAKGDYGSIYLGFKDYSHQGGINEKGLCFDANALPKSPINLHPELKAPLHYQAPYEEHMMWLPVMILRKAATVKEAIEIAKEYKKDNWYPIDGSVKYQLHFADASGDAVVISVDESGELAFTQKEKDEHFLISTNYNKVNPDNALEYPCHRYSIAEQRLAAVDSEEELTVDLFRSILDEVHEEGIFNTTLYSNIFDLKEGKIYLYHWHQYDEVVILDVKEELVKAPYLIRIKELFSNETAGKASFEYGGWIIGLSGSILLATGLGVAGVYYLKNKSWSKKPLPPVGTFPREGL</sequence>
<dbReference type="Gene3D" id="3.60.60.10">
    <property type="entry name" value="Penicillin V Acylase, Chain A"/>
    <property type="match status" value="1"/>
</dbReference>
<gene>
    <name evidence="3" type="ORF">N7U62_16330</name>
</gene>
<dbReference type="EMBL" id="JAOYOD010000001">
    <property type="protein sequence ID" value="MCV9388251.1"/>
    <property type="molecule type" value="Genomic_DNA"/>
</dbReference>
<feature type="domain" description="Peptidase C45 hydrolase" evidence="2">
    <location>
        <begin position="48"/>
        <end position="274"/>
    </location>
</feature>
<dbReference type="InterPro" id="IPR005079">
    <property type="entry name" value="Peptidase_C45_hydrolase"/>
</dbReference>
<evidence type="ECO:0000259" key="2">
    <source>
        <dbReference type="Pfam" id="PF03417"/>
    </source>
</evidence>
<proteinExistence type="predicted"/>
<dbReference type="RefSeq" id="WP_264139089.1">
    <property type="nucleotide sequence ID" value="NZ_JAOYOD010000001.1"/>
</dbReference>
<keyword evidence="1" id="KW-0472">Membrane</keyword>
<dbReference type="Proteomes" id="UP001300692">
    <property type="component" value="Unassembled WGS sequence"/>
</dbReference>
<evidence type="ECO:0000313" key="3">
    <source>
        <dbReference type="EMBL" id="MCV9388251.1"/>
    </source>
</evidence>
<keyword evidence="1" id="KW-0812">Transmembrane</keyword>